<feature type="chain" id="PRO_5046238838" description="Reverse transcriptase domain-containing protein" evidence="1">
    <location>
        <begin position="23"/>
        <end position="109"/>
    </location>
</feature>
<dbReference type="Proteomes" id="UP001469553">
    <property type="component" value="Unassembled WGS sequence"/>
</dbReference>
<gene>
    <name evidence="2" type="ORF">AMECASPLE_034486</name>
</gene>
<proteinExistence type="predicted"/>
<evidence type="ECO:0000256" key="1">
    <source>
        <dbReference type="SAM" id="SignalP"/>
    </source>
</evidence>
<keyword evidence="3" id="KW-1185">Reference proteome</keyword>
<name>A0ABV0YU71_9TELE</name>
<evidence type="ECO:0008006" key="4">
    <source>
        <dbReference type="Google" id="ProtNLM"/>
    </source>
</evidence>
<sequence length="109" mass="11880">MIKGLMPAFSILILLDLKASFSTVNHTAVATSLESSLNSSGSAQGIPQGSVLGPLPVGYIIHHHRLHFDCYAEDIQIYISTKSITSTIKAIYQSNLIFSKETTINLIFQ</sequence>
<organism evidence="2 3">
    <name type="scientific">Ameca splendens</name>
    <dbReference type="NCBI Taxonomy" id="208324"/>
    <lineage>
        <taxon>Eukaryota</taxon>
        <taxon>Metazoa</taxon>
        <taxon>Chordata</taxon>
        <taxon>Craniata</taxon>
        <taxon>Vertebrata</taxon>
        <taxon>Euteleostomi</taxon>
        <taxon>Actinopterygii</taxon>
        <taxon>Neopterygii</taxon>
        <taxon>Teleostei</taxon>
        <taxon>Neoteleostei</taxon>
        <taxon>Acanthomorphata</taxon>
        <taxon>Ovalentaria</taxon>
        <taxon>Atherinomorphae</taxon>
        <taxon>Cyprinodontiformes</taxon>
        <taxon>Goodeidae</taxon>
        <taxon>Ameca</taxon>
    </lineage>
</organism>
<dbReference type="EMBL" id="JAHRIP010042511">
    <property type="protein sequence ID" value="MEQ2297414.1"/>
    <property type="molecule type" value="Genomic_DNA"/>
</dbReference>
<accession>A0ABV0YU71</accession>
<protein>
    <recommendedName>
        <fullName evidence="4">Reverse transcriptase domain-containing protein</fullName>
    </recommendedName>
</protein>
<keyword evidence="1" id="KW-0732">Signal</keyword>
<evidence type="ECO:0000313" key="2">
    <source>
        <dbReference type="EMBL" id="MEQ2297414.1"/>
    </source>
</evidence>
<reference evidence="2 3" key="1">
    <citation type="submission" date="2021-06" db="EMBL/GenBank/DDBJ databases">
        <authorList>
            <person name="Palmer J.M."/>
        </authorList>
    </citation>
    <scope>NUCLEOTIDE SEQUENCE [LARGE SCALE GENOMIC DNA]</scope>
    <source>
        <strain evidence="2 3">AS_MEX2019</strain>
        <tissue evidence="2">Muscle</tissue>
    </source>
</reference>
<feature type="signal peptide" evidence="1">
    <location>
        <begin position="1"/>
        <end position="22"/>
    </location>
</feature>
<comment type="caution">
    <text evidence="2">The sequence shown here is derived from an EMBL/GenBank/DDBJ whole genome shotgun (WGS) entry which is preliminary data.</text>
</comment>
<evidence type="ECO:0000313" key="3">
    <source>
        <dbReference type="Proteomes" id="UP001469553"/>
    </source>
</evidence>